<evidence type="ECO:0008006" key="2">
    <source>
        <dbReference type="Google" id="ProtNLM"/>
    </source>
</evidence>
<reference evidence="1" key="1">
    <citation type="submission" date="2020-04" db="EMBL/GenBank/DDBJ databases">
        <authorList>
            <person name="Chiriac C."/>
            <person name="Salcher M."/>
            <person name="Ghai R."/>
            <person name="Kavagutti S V."/>
        </authorList>
    </citation>
    <scope>NUCLEOTIDE SEQUENCE</scope>
</reference>
<organism evidence="1">
    <name type="scientific">uncultured Caudovirales phage</name>
    <dbReference type="NCBI Taxonomy" id="2100421"/>
    <lineage>
        <taxon>Viruses</taxon>
        <taxon>Duplodnaviria</taxon>
        <taxon>Heunggongvirae</taxon>
        <taxon>Uroviricota</taxon>
        <taxon>Caudoviricetes</taxon>
        <taxon>Peduoviridae</taxon>
        <taxon>Maltschvirus</taxon>
        <taxon>Maltschvirus maltsch</taxon>
    </lineage>
</organism>
<accession>A0A6J5NFZ4</accession>
<dbReference type="EMBL" id="LR796645">
    <property type="protein sequence ID" value="CAB4155858.1"/>
    <property type="molecule type" value="Genomic_DNA"/>
</dbReference>
<proteinExistence type="predicted"/>
<name>A0A6J5NFZ4_9CAUD</name>
<sequence>MSANLLNSLPRKNDGVKRELIMIDYRVGVPQVEIAKKYGVSPAYVSRICKELEPTHLSTVDSLAKISTALSQEEPATIEAIEREVIKKVKDIEFFRYASLKIINKALERVDDPTINMYELEKAQSIIGKGRENIYGKAADTQVNVQNNQTNEVKIKWEE</sequence>
<protein>
    <recommendedName>
        <fullName evidence="2">HTH_XRE domain containing protein</fullName>
    </recommendedName>
</protein>
<evidence type="ECO:0000313" key="1">
    <source>
        <dbReference type="EMBL" id="CAB4155858.1"/>
    </source>
</evidence>
<gene>
    <name evidence="1" type="ORF">UFOVP671_30</name>
</gene>